<feature type="compositionally biased region" description="Low complexity" evidence="1">
    <location>
        <begin position="99"/>
        <end position="112"/>
    </location>
</feature>
<evidence type="ECO:0000313" key="4">
    <source>
        <dbReference type="Proteomes" id="UP000217103"/>
    </source>
</evidence>
<dbReference type="STRING" id="35622.SAMN04489764_1179"/>
<evidence type="ECO:0000259" key="2">
    <source>
        <dbReference type="PROSITE" id="PS50943"/>
    </source>
</evidence>
<evidence type="ECO:0000313" key="3">
    <source>
        <dbReference type="EMBL" id="SDQ56594.1"/>
    </source>
</evidence>
<accession>A0A1H1BXD4</accession>
<dbReference type="InterPro" id="IPR010982">
    <property type="entry name" value="Lambda_DNA-bd_dom_sf"/>
</dbReference>
<dbReference type="SUPFAM" id="SSF47413">
    <property type="entry name" value="lambda repressor-like DNA-binding domains"/>
    <property type="match status" value="1"/>
</dbReference>
<feature type="region of interest" description="Disordered" evidence="1">
    <location>
        <begin position="97"/>
        <end position="126"/>
    </location>
</feature>
<keyword evidence="4" id="KW-1185">Reference proteome</keyword>
<name>A0A1H1BXD4_9ACTN</name>
<dbReference type="Gene3D" id="1.10.260.40">
    <property type="entry name" value="lambda repressor-like DNA-binding domains"/>
    <property type="match status" value="1"/>
</dbReference>
<proteinExistence type="predicted"/>
<dbReference type="GO" id="GO:0003677">
    <property type="term" value="F:DNA binding"/>
    <property type="evidence" value="ECO:0007669"/>
    <property type="project" value="InterPro"/>
</dbReference>
<feature type="domain" description="HTH cro/C1-type" evidence="2">
    <location>
        <begin position="28"/>
        <end position="82"/>
    </location>
</feature>
<dbReference type="SMART" id="SM00530">
    <property type="entry name" value="HTH_XRE"/>
    <property type="match status" value="1"/>
</dbReference>
<sequence length="133" mass="14060">MTNRNVIAMPGSAQRPKALLRALLGKALRRIRLEQRRTLADVAGAARISLPYLSEVERGRKEASSEVLAALCDALDIELAELLTAVVRDLAAQRVPGSAAGRPAAWRATPAPAHRPDRAAAPPGRGDVVCLAA</sequence>
<dbReference type="PROSITE" id="PS50943">
    <property type="entry name" value="HTH_CROC1"/>
    <property type="match status" value="1"/>
</dbReference>
<gene>
    <name evidence="3" type="ORF">SAMN04489764_1179</name>
</gene>
<dbReference type="Pfam" id="PF13560">
    <property type="entry name" value="HTH_31"/>
    <property type="match status" value="1"/>
</dbReference>
<evidence type="ECO:0000256" key="1">
    <source>
        <dbReference type="SAM" id="MobiDB-lite"/>
    </source>
</evidence>
<organism evidence="3 4">
    <name type="scientific">Thermostaphylospora chromogena</name>
    <dbReference type="NCBI Taxonomy" id="35622"/>
    <lineage>
        <taxon>Bacteria</taxon>
        <taxon>Bacillati</taxon>
        <taxon>Actinomycetota</taxon>
        <taxon>Actinomycetes</taxon>
        <taxon>Streptosporangiales</taxon>
        <taxon>Thermomonosporaceae</taxon>
        <taxon>Thermostaphylospora</taxon>
    </lineage>
</organism>
<dbReference type="InterPro" id="IPR001387">
    <property type="entry name" value="Cro/C1-type_HTH"/>
</dbReference>
<dbReference type="RefSeq" id="WP_242659113.1">
    <property type="nucleotide sequence ID" value="NZ_FNKK01000002.1"/>
</dbReference>
<dbReference type="CDD" id="cd00093">
    <property type="entry name" value="HTH_XRE"/>
    <property type="match status" value="1"/>
</dbReference>
<dbReference type="Proteomes" id="UP000217103">
    <property type="component" value="Unassembled WGS sequence"/>
</dbReference>
<dbReference type="AlphaFoldDB" id="A0A1H1BXD4"/>
<dbReference type="EMBL" id="FNKK01000002">
    <property type="protein sequence ID" value="SDQ56594.1"/>
    <property type="molecule type" value="Genomic_DNA"/>
</dbReference>
<protein>
    <submittedName>
        <fullName evidence="3">Helix-turn-helix domain-containing protein</fullName>
    </submittedName>
</protein>
<reference evidence="3 4" key="1">
    <citation type="submission" date="2016-10" db="EMBL/GenBank/DDBJ databases">
        <authorList>
            <person name="de Groot N.N."/>
        </authorList>
    </citation>
    <scope>NUCLEOTIDE SEQUENCE [LARGE SCALE GENOMIC DNA]</scope>
    <source>
        <strain evidence="3 4">DSM 43794</strain>
    </source>
</reference>